<dbReference type="SMART" id="SM00342">
    <property type="entry name" value="HTH_ARAC"/>
    <property type="match status" value="1"/>
</dbReference>
<dbReference type="InterPro" id="IPR009057">
    <property type="entry name" value="Homeodomain-like_sf"/>
</dbReference>
<reference evidence="6" key="1">
    <citation type="journal article" date="2019" name="Int. J. Syst. Evol. Microbiol.">
        <title>The Global Catalogue of Microorganisms (GCM) 10K type strain sequencing project: providing services to taxonomists for standard genome sequencing and annotation.</title>
        <authorList>
            <consortium name="The Broad Institute Genomics Platform"/>
            <consortium name="The Broad Institute Genome Sequencing Center for Infectious Disease"/>
            <person name="Wu L."/>
            <person name="Ma J."/>
        </authorList>
    </citation>
    <scope>NUCLEOTIDE SEQUENCE [LARGE SCALE GENOMIC DNA]</scope>
    <source>
        <strain evidence="6">JCM 14545</strain>
    </source>
</reference>
<dbReference type="EMBL" id="BAAANN010000004">
    <property type="protein sequence ID" value="GAA1945554.1"/>
    <property type="molecule type" value="Genomic_DNA"/>
</dbReference>
<accession>A0ABP5BI11</accession>
<gene>
    <name evidence="5" type="ORF">GCM10009754_11690</name>
</gene>
<evidence type="ECO:0000313" key="5">
    <source>
        <dbReference type="EMBL" id="GAA1945554.1"/>
    </source>
</evidence>
<proteinExistence type="predicted"/>
<dbReference type="SUPFAM" id="SSF46689">
    <property type="entry name" value="Homeodomain-like"/>
    <property type="match status" value="1"/>
</dbReference>
<dbReference type="RefSeq" id="WP_344414258.1">
    <property type="nucleotide sequence ID" value="NZ_BAAANN010000004.1"/>
</dbReference>
<keyword evidence="6" id="KW-1185">Reference proteome</keyword>
<dbReference type="Pfam" id="PF12833">
    <property type="entry name" value="HTH_18"/>
    <property type="match status" value="1"/>
</dbReference>
<evidence type="ECO:0000259" key="4">
    <source>
        <dbReference type="PROSITE" id="PS01124"/>
    </source>
</evidence>
<dbReference type="InterPro" id="IPR018060">
    <property type="entry name" value="HTH_AraC"/>
</dbReference>
<protein>
    <submittedName>
        <fullName evidence="5">AraC family transcriptional regulator</fullName>
    </submittedName>
</protein>
<dbReference type="PANTHER" id="PTHR46796">
    <property type="entry name" value="HTH-TYPE TRANSCRIPTIONAL ACTIVATOR RHAS-RELATED"/>
    <property type="match status" value="1"/>
</dbReference>
<evidence type="ECO:0000313" key="6">
    <source>
        <dbReference type="Proteomes" id="UP001501116"/>
    </source>
</evidence>
<sequence>MSSAETEVVCVSRDDPRLCAGYHERYPEGEAYPELPSTRVLWVIGFGEPVSVGRGERRSSFVAAPRDRVSMIGVGGLQHGIRLRLDPLDAFSLFGVPMRGLGTEFPEIDAVLGRQGADLTERLFEAGGWRRRFAVLDAALARLRARGPKPDPGVAWAWRRIAATGGTVRISGLADELSMSRRHLARRFHDQVGMAPKTAARILRFERAAELVADPSRSFAQVAAETGYADQAHFTRELRALTLRTPGDLRSQTFKP</sequence>
<dbReference type="PANTHER" id="PTHR46796:SF15">
    <property type="entry name" value="BLL1074 PROTEIN"/>
    <property type="match status" value="1"/>
</dbReference>
<keyword evidence="3" id="KW-0804">Transcription</keyword>
<evidence type="ECO:0000256" key="3">
    <source>
        <dbReference type="ARBA" id="ARBA00023163"/>
    </source>
</evidence>
<dbReference type="Gene3D" id="1.10.10.60">
    <property type="entry name" value="Homeodomain-like"/>
    <property type="match status" value="1"/>
</dbReference>
<keyword evidence="2" id="KW-0238">DNA-binding</keyword>
<evidence type="ECO:0000256" key="2">
    <source>
        <dbReference type="ARBA" id="ARBA00023125"/>
    </source>
</evidence>
<dbReference type="Proteomes" id="UP001501116">
    <property type="component" value="Unassembled WGS sequence"/>
</dbReference>
<evidence type="ECO:0000256" key="1">
    <source>
        <dbReference type="ARBA" id="ARBA00023015"/>
    </source>
</evidence>
<comment type="caution">
    <text evidence="5">The sequence shown here is derived from an EMBL/GenBank/DDBJ whole genome shotgun (WGS) entry which is preliminary data.</text>
</comment>
<dbReference type="InterPro" id="IPR050204">
    <property type="entry name" value="AraC_XylS_family_regulators"/>
</dbReference>
<name>A0ABP5BI11_9PSEU</name>
<keyword evidence="1" id="KW-0805">Transcription regulation</keyword>
<feature type="domain" description="HTH araC/xylS-type" evidence="4">
    <location>
        <begin position="151"/>
        <end position="252"/>
    </location>
</feature>
<dbReference type="PROSITE" id="PS01124">
    <property type="entry name" value="HTH_ARAC_FAMILY_2"/>
    <property type="match status" value="1"/>
</dbReference>
<organism evidence="5 6">
    <name type="scientific">Amycolatopsis minnesotensis</name>
    <dbReference type="NCBI Taxonomy" id="337894"/>
    <lineage>
        <taxon>Bacteria</taxon>
        <taxon>Bacillati</taxon>
        <taxon>Actinomycetota</taxon>
        <taxon>Actinomycetes</taxon>
        <taxon>Pseudonocardiales</taxon>
        <taxon>Pseudonocardiaceae</taxon>
        <taxon>Amycolatopsis</taxon>
    </lineage>
</organism>